<dbReference type="Proteomes" id="UP001557484">
    <property type="component" value="Unassembled WGS sequence"/>
</dbReference>
<keyword evidence="4" id="KW-0249">Electron transport</keyword>
<dbReference type="EMBL" id="JBFRYB010000001">
    <property type="protein sequence ID" value="MEX1665260.1"/>
    <property type="molecule type" value="Genomic_DNA"/>
</dbReference>
<feature type="domain" description="Cytochrome c" evidence="7">
    <location>
        <begin position="138"/>
        <end position="220"/>
    </location>
</feature>
<dbReference type="PROSITE" id="PS51007">
    <property type="entry name" value="CYTC"/>
    <property type="match status" value="2"/>
</dbReference>
<keyword evidence="3 6" id="KW-0479">Metal-binding</keyword>
<dbReference type="InterPro" id="IPR009056">
    <property type="entry name" value="Cyt_c-like_dom"/>
</dbReference>
<keyword evidence="2 6" id="KW-0349">Heme</keyword>
<evidence type="ECO:0000256" key="3">
    <source>
        <dbReference type="ARBA" id="ARBA00022723"/>
    </source>
</evidence>
<name>A0ABV3TV89_9GAMM</name>
<evidence type="ECO:0000256" key="2">
    <source>
        <dbReference type="ARBA" id="ARBA00022617"/>
    </source>
</evidence>
<evidence type="ECO:0000256" key="5">
    <source>
        <dbReference type="ARBA" id="ARBA00023004"/>
    </source>
</evidence>
<keyword evidence="9" id="KW-1185">Reference proteome</keyword>
<dbReference type="SUPFAM" id="SSF46626">
    <property type="entry name" value="Cytochrome c"/>
    <property type="match status" value="2"/>
</dbReference>
<dbReference type="InterPro" id="IPR050597">
    <property type="entry name" value="Cytochrome_c_Oxidase_Subunit"/>
</dbReference>
<proteinExistence type="predicted"/>
<dbReference type="PANTHER" id="PTHR33751:SF9">
    <property type="entry name" value="CYTOCHROME C4"/>
    <property type="match status" value="1"/>
</dbReference>
<dbReference type="Pfam" id="PF00034">
    <property type="entry name" value="Cytochrom_C"/>
    <property type="match status" value="2"/>
</dbReference>
<reference evidence="8 9" key="1">
    <citation type="journal article" date="2011" name="Int. J. Syst. Evol. Microbiol.">
        <title>Zhongshania antarctica gen. nov., sp. nov. and Zhongshania guokunii sp. nov., gammaproteobacteria respectively isolated from coastal attached (fast) ice and surface seawater of the Antarctic.</title>
        <authorList>
            <person name="Li H.J."/>
            <person name="Zhang X.Y."/>
            <person name="Chen C.X."/>
            <person name="Zhang Y.J."/>
            <person name="Gao Z.M."/>
            <person name="Yu Y."/>
            <person name="Chen X.L."/>
            <person name="Chen B."/>
            <person name="Zhang Y.Z."/>
        </authorList>
    </citation>
    <scope>NUCLEOTIDE SEQUENCE [LARGE SCALE GENOMIC DNA]</scope>
    <source>
        <strain evidence="8 9">R06B22</strain>
    </source>
</reference>
<comment type="caution">
    <text evidence="8">The sequence shown here is derived from an EMBL/GenBank/DDBJ whole genome shotgun (WGS) entry which is preliminary data.</text>
</comment>
<evidence type="ECO:0000256" key="4">
    <source>
        <dbReference type="ARBA" id="ARBA00022982"/>
    </source>
</evidence>
<sequence length="232" mass="24386">MKVAIYILLLVSALIISAAYFVNGKVVSTSAPLAVIPESPWVIEGESGTLGAELYASCASCHMADGSGRSDGDVPRLAGQSQKVLVHKLQKLRDGSSYLPVMLPFARALSADEVLEVSRYIAGLSTITAATLVQTVPAADSLAATKYQEYCSACHGAQGQGNDALLAPKLCGQHSAYLLRRMSETRQNLRGDADSGMAAILNIIEKADQIEIAQWLEAIQCTATGLSAGSNT</sequence>
<evidence type="ECO:0000256" key="6">
    <source>
        <dbReference type="PROSITE-ProRule" id="PRU00433"/>
    </source>
</evidence>
<feature type="domain" description="Cytochrome c" evidence="7">
    <location>
        <begin position="46"/>
        <end position="125"/>
    </location>
</feature>
<gene>
    <name evidence="8" type="ORF">AB4875_07150</name>
</gene>
<evidence type="ECO:0000256" key="1">
    <source>
        <dbReference type="ARBA" id="ARBA00022448"/>
    </source>
</evidence>
<evidence type="ECO:0000313" key="9">
    <source>
        <dbReference type="Proteomes" id="UP001557484"/>
    </source>
</evidence>
<dbReference type="Gene3D" id="1.10.760.10">
    <property type="entry name" value="Cytochrome c-like domain"/>
    <property type="match status" value="2"/>
</dbReference>
<keyword evidence="5 6" id="KW-0408">Iron</keyword>
<dbReference type="RefSeq" id="WP_368375366.1">
    <property type="nucleotide sequence ID" value="NZ_JBFRYB010000001.1"/>
</dbReference>
<dbReference type="PANTHER" id="PTHR33751">
    <property type="entry name" value="CBB3-TYPE CYTOCHROME C OXIDASE SUBUNIT FIXP"/>
    <property type="match status" value="1"/>
</dbReference>
<dbReference type="InterPro" id="IPR036909">
    <property type="entry name" value="Cyt_c-like_dom_sf"/>
</dbReference>
<evidence type="ECO:0000259" key="7">
    <source>
        <dbReference type="PROSITE" id="PS51007"/>
    </source>
</evidence>
<accession>A0ABV3TV89</accession>
<organism evidence="8 9">
    <name type="scientific">Zhongshania arctica</name>
    <dbReference type="NCBI Taxonomy" id="3238302"/>
    <lineage>
        <taxon>Bacteria</taxon>
        <taxon>Pseudomonadati</taxon>
        <taxon>Pseudomonadota</taxon>
        <taxon>Gammaproteobacteria</taxon>
        <taxon>Cellvibrionales</taxon>
        <taxon>Spongiibacteraceae</taxon>
        <taxon>Zhongshania</taxon>
    </lineage>
</organism>
<evidence type="ECO:0000313" key="8">
    <source>
        <dbReference type="EMBL" id="MEX1665260.1"/>
    </source>
</evidence>
<keyword evidence="1" id="KW-0813">Transport</keyword>
<protein>
    <submittedName>
        <fullName evidence="8">Cytochrome c</fullName>
    </submittedName>
</protein>